<dbReference type="Proteomes" id="UP001333110">
    <property type="component" value="Unassembled WGS sequence"/>
</dbReference>
<name>A0AAN7RZ63_MYCAM</name>
<reference evidence="1 2" key="1">
    <citation type="journal article" date="2023" name="J. Hered.">
        <title>Chromosome-level genome of the wood stork (Mycteria americana) provides insight into avian chromosome evolution.</title>
        <authorList>
            <person name="Flamio R. Jr."/>
            <person name="Ramstad K.M."/>
        </authorList>
    </citation>
    <scope>NUCLEOTIDE SEQUENCE [LARGE SCALE GENOMIC DNA]</scope>
    <source>
        <strain evidence="1">JAX WOST 10</strain>
    </source>
</reference>
<dbReference type="InterPro" id="IPR036397">
    <property type="entry name" value="RNaseH_sf"/>
</dbReference>
<organism evidence="1 2">
    <name type="scientific">Mycteria americana</name>
    <name type="common">Wood stork</name>
    <dbReference type="NCBI Taxonomy" id="33587"/>
    <lineage>
        <taxon>Eukaryota</taxon>
        <taxon>Metazoa</taxon>
        <taxon>Chordata</taxon>
        <taxon>Craniata</taxon>
        <taxon>Vertebrata</taxon>
        <taxon>Euteleostomi</taxon>
        <taxon>Archelosauria</taxon>
        <taxon>Archosauria</taxon>
        <taxon>Dinosauria</taxon>
        <taxon>Saurischia</taxon>
        <taxon>Theropoda</taxon>
        <taxon>Coelurosauria</taxon>
        <taxon>Aves</taxon>
        <taxon>Neognathae</taxon>
        <taxon>Neoaves</taxon>
        <taxon>Aequornithes</taxon>
        <taxon>Ciconiiformes</taxon>
        <taxon>Ciconiidae</taxon>
        <taxon>Mycteria</taxon>
    </lineage>
</organism>
<accession>A0AAN7RZ63</accession>
<feature type="non-terminal residue" evidence="1">
    <location>
        <position position="73"/>
    </location>
</feature>
<sequence>MVEATIRWLETYPMPHATTWNTILGPENTPERIESDKGTHFRNNLIDTWAKEHGIAMLNEDVLNSVGPEHDIN</sequence>
<dbReference type="Gene3D" id="3.30.420.10">
    <property type="entry name" value="Ribonuclease H-like superfamily/Ribonuclease H"/>
    <property type="match status" value="1"/>
</dbReference>
<evidence type="ECO:0000313" key="1">
    <source>
        <dbReference type="EMBL" id="KAK4822215.1"/>
    </source>
</evidence>
<dbReference type="GO" id="GO:0003676">
    <property type="term" value="F:nucleic acid binding"/>
    <property type="evidence" value="ECO:0007669"/>
    <property type="project" value="InterPro"/>
</dbReference>
<protein>
    <recommendedName>
        <fullName evidence="3">Integrase catalytic domain-containing protein</fullName>
    </recommendedName>
</protein>
<proteinExistence type="predicted"/>
<keyword evidence="2" id="KW-1185">Reference proteome</keyword>
<dbReference type="InterPro" id="IPR012337">
    <property type="entry name" value="RNaseH-like_sf"/>
</dbReference>
<dbReference type="AlphaFoldDB" id="A0AAN7RZ63"/>
<evidence type="ECO:0008006" key="3">
    <source>
        <dbReference type="Google" id="ProtNLM"/>
    </source>
</evidence>
<gene>
    <name evidence="1" type="ORF">QYF61_011856</name>
</gene>
<dbReference type="SUPFAM" id="SSF53098">
    <property type="entry name" value="Ribonuclease H-like"/>
    <property type="match status" value="1"/>
</dbReference>
<comment type="caution">
    <text evidence="1">The sequence shown here is derived from an EMBL/GenBank/DDBJ whole genome shotgun (WGS) entry which is preliminary data.</text>
</comment>
<evidence type="ECO:0000313" key="2">
    <source>
        <dbReference type="Proteomes" id="UP001333110"/>
    </source>
</evidence>
<dbReference type="EMBL" id="JAUNZN010000004">
    <property type="protein sequence ID" value="KAK4822215.1"/>
    <property type="molecule type" value="Genomic_DNA"/>
</dbReference>